<dbReference type="Proteomes" id="UP000231028">
    <property type="component" value="Unassembled WGS sequence"/>
</dbReference>
<comment type="caution">
    <text evidence="1">The sequence shown here is derived from an EMBL/GenBank/DDBJ whole genome shotgun (WGS) entry which is preliminary data.</text>
</comment>
<proteinExistence type="predicted"/>
<name>A0A2M7P492_9BACT</name>
<reference evidence="2" key="1">
    <citation type="submission" date="2017-09" db="EMBL/GenBank/DDBJ databases">
        <title>Depth-based differentiation of microbial function through sediment-hosted aquifers and enrichment of novel symbionts in the deep terrestrial subsurface.</title>
        <authorList>
            <person name="Probst A.J."/>
            <person name="Ladd B."/>
            <person name="Jarett J.K."/>
            <person name="Geller-Mcgrath D.E."/>
            <person name="Sieber C.M.K."/>
            <person name="Emerson J.B."/>
            <person name="Anantharaman K."/>
            <person name="Thomas B.C."/>
            <person name="Malmstrom R."/>
            <person name="Stieglmeier M."/>
            <person name="Klingl A."/>
            <person name="Woyke T."/>
            <person name="Ryan C.M."/>
            <person name="Banfield J.F."/>
        </authorList>
    </citation>
    <scope>NUCLEOTIDE SEQUENCE [LARGE SCALE GENOMIC DNA]</scope>
</reference>
<evidence type="ECO:0000313" key="2">
    <source>
        <dbReference type="Proteomes" id="UP000231028"/>
    </source>
</evidence>
<sequence length="65" mass="7307">MFLPFFISIPWENGDRENGENGGKMGKWGQRPIFSSKNRALSPFSPIFPFSLSPFSPSKGDKIND</sequence>
<evidence type="ECO:0000313" key="1">
    <source>
        <dbReference type="EMBL" id="PIY20189.1"/>
    </source>
</evidence>
<dbReference type="AlphaFoldDB" id="A0A2M7P492"/>
<organism evidence="1 2">
    <name type="scientific">Candidatus Desantisbacteria bacterium CG_4_10_14_3_um_filter_40_18</name>
    <dbReference type="NCBI Taxonomy" id="1974544"/>
    <lineage>
        <taxon>Bacteria</taxon>
        <taxon>Candidatus Desantisiibacteriota</taxon>
    </lineage>
</organism>
<accession>A0A2M7P492</accession>
<dbReference type="EMBL" id="PFKI01000049">
    <property type="protein sequence ID" value="PIY20189.1"/>
    <property type="molecule type" value="Genomic_DNA"/>
</dbReference>
<protein>
    <submittedName>
        <fullName evidence="1">Uncharacterized protein</fullName>
    </submittedName>
</protein>
<gene>
    <name evidence="1" type="ORF">COZ13_01530</name>
</gene>